<evidence type="ECO:0008006" key="3">
    <source>
        <dbReference type="Google" id="ProtNLM"/>
    </source>
</evidence>
<protein>
    <recommendedName>
        <fullName evidence="3">DsrE family protein</fullName>
    </recommendedName>
</protein>
<evidence type="ECO:0000313" key="2">
    <source>
        <dbReference type="Proteomes" id="UP000630936"/>
    </source>
</evidence>
<reference evidence="1" key="2">
    <citation type="submission" date="2020-09" db="EMBL/GenBank/DDBJ databases">
        <authorList>
            <person name="Sun Q."/>
            <person name="Ohkuma M."/>
        </authorList>
    </citation>
    <scope>NUCLEOTIDE SEQUENCE</scope>
    <source>
        <strain evidence="1">JCM 4988</strain>
    </source>
</reference>
<dbReference type="InterPro" id="IPR027396">
    <property type="entry name" value="DsrEFH-like"/>
</dbReference>
<sequence length="139" mass="14993">MGGGTGRELPRADMLIAIMGAPHTGDLVTSAFRLAQALLERGASVHLWTCGHATGLTRTSLGDEKPRNVVDWARAYPTTAALAAELLAAHPAKLHWFACRFCSQERGADAHIPGIRLRAPFKFTEHLEAADKSFFLGVC</sequence>
<proteinExistence type="predicted"/>
<evidence type="ECO:0000313" key="1">
    <source>
        <dbReference type="EMBL" id="GGZ35819.1"/>
    </source>
</evidence>
<dbReference type="Proteomes" id="UP000630936">
    <property type="component" value="Unassembled WGS sequence"/>
</dbReference>
<reference evidence="1" key="1">
    <citation type="journal article" date="2014" name="Int. J. Syst. Evol. Microbiol.">
        <title>Complete genome sequence of Corynebacterium casei LMG S-19264T (=DSM 44701T), isolated from a smear-ripened cheese.</title>
        <authorList>
            <consortium name="US DOE Joint Genome Institute (JGI-PGF)"/>
            <person name="Walter F."/>
            <person name="Albersmeier A."/>
            <person name="Kalinowski J."/>
            <person name="Ruckert C."/>
        </authorList>
    </citation>
    <scope>NUCLEOTIDE SEQUENCE</scope>
    <source>
        <strain evidence="1">JCM 4988</strain>
    </source>
</reference>
<organism evidence="1 2">
    <name type="scientific">Streptomyces inusitatus</name>
    <dbReference type="NCBI Taxonomy" id="68221"/>
    <lineage>
        <taxon>Bacteria</taxon>
        <taxon>Bacillati</taxon>
        <taxon>Actinomycetota</taxon>
        <taxon>Actinomycetes</taxon>
        <taxon>Kitasatosporales</taxon>
        <taxon>Streptomycetaceae</taxon>
        <taxon>Streptomyces</taxon>
    </lineage>
</organism>
<dbReference type="Gene3D" id="3.40.1260.10">
    <property type="entry name" value="DsrEFH-like"/>
    <property type="match status" value="1"/>
</dbReference>
<dbReference type="SUPFAM" id="SSF75169">
    <property type="entry name" value="DsrEFH-like"/>
    <property type="match status" value="1"/>
</dbReference>
<comment type="caution">
    <text evidence="1">The sequence shown here is derived from an EMBL/GenBank/DDBJ whole genome shotgun (WGS) entry which is preliminary data.</text>
</comment>
<gene>
    <name evidence="1" type="ORF">GCM10010387_32520</name>
</gene>
<name>A0A918Q6Q2_9ACTN</name>
<dbReference type="RefSeq" id="WP_190123800.1">
    <property type="nucleotide sequence ID" value="NZ_BMWG01000008.1"/>
</dbReference>
<dbReference type="AlphaFoldDB" id="A0A918Q6Q2"/>
<keyword evidence="2" id="KW-1185">Reference proteome</keyword>
<accession>A0A918Q6Q2</accession>
<dbReference type="EMBL" id="BMWG01000008">
    <property type="protein sequence ID" value="GGZ35819.1"/>
    <property type="molecule type" value="Genomic_DNA"/>
</dbReference>